<evidence type="ECO:0000313" key="2">
    <source>
        <dbReference type="Proteomes" id="UP000007304"/>
    </source>
</evidence>
<dbReference type="EMBL" id="JH226131">
    <property type="protein sequence ID" value="EHY54264.1"/>
    <property type="molecule type" value="Genomic_DNA"/>
</dbReference>
<protein>
    <recommendedName>
        <fullName evidence="3">F-box domain-containing protein</fullName>
    </recommendedName>
</protein>
<sequence length="216" mass="24552">MALPPVSSNLPSQAQLSLRLSRAESRNHPPILALPPELHLMVTQELSYPDVLALKLCHPYFHGLLDRETTIQSRVQWIVDRARLGLPIPRSTKVSFRSDASFVAHPEIGKILRQRLRHHDCLECETAREFVVKAMGTARGRTFCFVTEEDCCPHIISPKPRNQQLKWLRQLWVDADNRAEPPTSTILAGIKRLSLCLWMAVIWLALDRLIFIALGA</sequence>
<dbReference type="AlphaFoldDB" id="H6BSW0"/>
<dbReference type="OrthoDB" id="5281164at2759"/>
<dbReference type="HOGENOM" id="CLU_1277618_0_0_1"/>
<dbReference type="RefSeq" id="XP_009154725.1">
    <property type="nucleotide sequence ID" value="XM_009156477.1"/>
</dbReference>
<organism evidence="1 2">
    <name type="scientific">Exophiala dermatitidis (strain ATCC 34100 / CBS 525.76 / NIH/UT8656)</name>
    <name type="common">Black yeast</name>
    <name type="synonym">Wangiella dermatitidis</name>
    <dbReference type="NCBI Taxonomy" id="858893"/>
    <lineage>
        <taxon>Eukaryota</taxon>
        <taxon>Fungi</taxon>
        <taxon>Dikarya</taxon>
        <taxon>Ascomycota</taxon>
        <taxon>Pezizomycotina</taxon>
        <taxon>Eurotiomycetes</taxon>
        <taxon>Chaetothyriomycetidae</taxon>
        <taxon>Chaetothyriales</taxon>
        <taxon>Herpotrichiellaceae</taxon>
        <taxon>Exophiala</taxon>
    </lineage>
</organism>
<dbReference type="GeneID" id="20307074"/>
<dbReference type="Proteomes" id="UP000007304">
    <property type="component" value="Unassembled WGS sequence"/>
</dbReference>
<gene>
    <name evidence="1" type="ORF">HMPREF1120_02435</name>
</gene>
<evidence type="ECO:0000313" key="1">
    <source>
        <dbReference type="EMBL" id="EHY54264.1"/>
    </source>
</evidence>
<dbReference type="STRING" id="858893.H6BSW0"/>
<dbReference type="VEuPathDB" id="FungiDB:HMPREF1120_02435"/>
<proteinExistence type="predicted"/>
<name>H6BSW0_EXODN</name>
<reference evidence="1" key="1">
    <citation type="submission" date="2011-07" db="EMBL/GenBank/DDBJ databases">
        <title>The Genome Sequence of Exophiala (Wangiella) dermatitidis NIH/UT8656.</title>
        <authorList>
            <consortium name="The Broad Institute Genome Sequencing Platform"/>
            <person name="Cuomo C."/>
            <person name="Wang Z."/>
            <person name="Hunicke-Smith S."/>
            <person name="Szanislo P.J."/>
            <person name="Earl A."/>
            <person name="Young S.K."/>
            <person name="Zeng Q."/>
            <person name="Gargeya S."/>
            <person name="Fitzgerald M."/>
            <person name="Haas B."/>
            <person name="Abouelleil A."/>
            <person name="Alvarado L."/>
            <person name="Arachchi H.M."/>
            <person name="Berlin A."/>
            <person name="Brown A."/>
            <person name="Chapman S.B."/>
            <person name="Chen Z."/>
            <person name="Dunbar C."/>
            <person name="Freedman E."/>
            <person name="Gearin G."/>
            <person name="Gellesch M."/>
            <person name="Goldberg J."/>
            <person name="Griggs A."/>
            <person name="Gujja S."/>
            <person name="Heiman D."/>
            <person name="Howarth C."/>
            <person name="Larson L."/>
            <person name="Lui A."/>
            <person name="MacDonald P.J.P."/>
            <person name="Montmayeur A."/>
            <person name="Murphy C."/>
            <person name="Neiman D."/>
            <person name="Pearson M."/>
            <person name="Priest M."/>
            <person name="Roberts A."/>
            <person name="Saif S."/>
            <person name="Shea T."/>
            <person name="Shenoy N."/>
            <person name="Sisk P."/>
            <person name="Stolte C."/>
            <person name="Sykes S."/>
            <person name="Wortman J."/>
            <person name="Nusbaum C."/>
            <person name="Birren B."/>
        </authorList>
    </citation>
    <scope>NUCLEOTIDE SEQUENCE</scope>
    <source>
        <strain evidence="1">NIH/UT8656</strain>
    </source>
</reference>
<dbReference type="InParanoid" id="H6BSW0"/>
<dbReference type="eggNOG" id="ENOG502STPT">
    <property type="taxonomic scope" value="Eukaryota"/>
</dbReference>
<keyword evidence="2" id="KW-1185">Reference proteome</keyword>
<accession>H6BSW0</accession>
<evidence type="ECO:0008006" key="3">
    <source>
        <dbReference type="Google" id="ProtNLM"/>
    </source>
</evidence>